<dbReference type="AlphaFoldDB" id="A0A388KKM9"/>
<evidence type="ECO:0000313" key="2">
    <source>
        <dbReference type="EMBL" id="GBG70609.1"/>
    </source>
</evidence>
<dbReference type="PANTHER" id="PTHR36327">
    <property type="entry name" value="UNNAMED PRODUCT"/>
    <property type="match status" value="1"/>
</dbReference>
<dbReference type="PANTHER" id="PTHR36327:SF1">
    <property type="entry name" value="OS03G0731100 PROTEIN"/>
    <property type="match status" value="1"/>
</dbReference>
<protein>
    <submittedName>
        <fullName evidence="2">Uncharacterized protein</fullName>
    </submittedName>
</protein>
<organism evidence="2 3">
    <name type="scientific">Chara braunii</name>
    <name type="common">Braun's stonewort</name>
    <dbReference type="NCBI Taxonomy" id="69332"/>
    <lineage>
        <taxon>Eukaryota</taxon>
        <taxon>Viridiplantae</taxon>
        <taxon>Streptophyta</taxon>
        <taxon>Charophyceae</taxon>
        <taxon>Charales</taxon>
        <taxon>Characeae</taxon>
        <taxon>Chara</taxon>
    </lineage>
</organism>
<gene>
    <name evidence="2" type="ORF">CBR_g6736</name>
</gene>
<dbReference type="Gramene" id="GBG70609">
    <property type="protein sequence ID" value="GBG70609"/>
    <property type="gene ID" value="CBR_g6736"/>
</dbReference>
<feature type="region of interest" description="Disordered" evidence="1">
    <location>
        <begin position="145"/>
        <end position="202"/>
    </location>
</feature>
<evidence type="ECO:0000313" key="3">
    <source>
        <dbReference type="Proteomes" id="UP000265515"/>
    </source>
</evidence>
<dbReference type="Proteomes" id="UP000265515">
    <property type="component" value="Unassembled WGS sequence"/>
</dbReference>
<keyword evidence="3" id="KW-1185">Reference proteome</keyword>
<name>A0A388KKM9_CHABU</name>
<evidence type="ECO:0000256" key="1">
    <source>
        <dbReference type="SAM" id="MobiDB-lite"/>
    </source>
</evidence>
<feature type="compositionally biased region" description="Gly residues" evidence="1">
    <location>
        <begin position="174"/>
        <end position="186"/>
    </location>
</feature>
<feature type="region of interest" description="Disordered" evidence="1">
    <location>
        <begin position="236"/>
        <end position="277"/>
    </location>
</feature>
<feature type="region of interest" description="Disordered" evidence="1">
    <location>
        <begin position="35"/>
        <end position="54"/>
    </location>
</feature>
<reference evidence="2 3" key="1">
    <citation type="journal article" date="2018" name="Cell">
        <title>The Chara Genome: Secondary Complexity and Implications for Plant Terrestrialization.</title>
        <authorList>
            <person name="Nishiyama T."/>
            <person name="Sakayama H."/>
            <person name="Vries J.D."/>
            <person name="Buschmann H."/>
            <person name="Saint-Marcoux D."/>
            <person name="Ullrich K.K."/>
            <person name="Haas F.B."/>
            <person name="Vanderstraeten L."/>
            <person name="Becker D."/>
            <person name="Lang D."/>
            <person name="Vosolsobe S."/>
            <person name="Rombauts S."/>
            <person name="Wilhelmsson P.K.I."/>
            <person name="Janitza P."/>
            <person name="Kern R."/>
            <person name="Heyl A."/>
            <person name="Rumpler F."/>
            <person name="Villalobos L.I.A.C."/>
            <person name="Clay J.M."/>
            <person name="Skokan R."/>
            <person name="Toyoda A."/>
            <person name="Suzuki Y."/>
            <person name="Kagoshima H."/>
            <person name="Schijlen E."/>
            <person name="Tajeshwar N."/>
            <person name="Catarino B."/>
            <person name="Hetherington A.J."/>
            <person name="Saltykova A."/>
            <person name="Bonnot C."/>
            <person name="Breuninger H."/>
            <person name="Symeonidi A."/>
            <person name="Radhakrishnan G.V."/>
            <person name="Van Nieuwerburgh F."/>
            <person name="Deforce D."/>
            <person name="Chang C."/>
            <person name="Karol K.G."/>
            <person name="Hedrich R."/>
            <person name="Ulvskov P."/>
            <person name="Glockner G."/>
            <person name="Delwiche C.F."/>
            <person name="Petrasek J."/>
            <person name="Van de Peer Y."/>
            <person name="Friml J."/>
            <person name="Beilby M."/>
            <person name="Dolan L."/>
            <person name="Kohara Y."/>
            <person name="Sugano S."/>
            <person name="Fujiyama A."/>
            <person name="Delaux P.-M."/>
            <person name="Quint M."/>
            <person name="TheiBen G."/>
            <person name="Hagemann M."/>
            <person name="Harholt J."/>
            <person name="Dunand C."/>
            <person name="Zachgo S."/>
            <person name="Langdale J."/>
            <person name="Maumus F."/>
            <person name="Straeten D.V.D."/>
            <person name="Gould S.B."/>
            <person name="Rensing S.A."/>
        </authorList>
    </citation>
    <scope>NUCLEOTIDE SEQUENCE [LARGE SCALE GENOMIC DNA]</scope>
    <source>
        <strain evidence="2 3">S276</strain>
    </source>
</reference>
<accession>A0A388KKM9</accession>
<comment type="caution">
    <text evidence="2">The sequence shown here is derived from an EMBL/GenBank/DDBJ whole genome shotgun (WGS) entry which is preliminary data.</text>
</comment>
<dbReference type="EMBL" id="BFEA01000133">
    <property type="protein sequence ID" value="GBG70609.1"/>
    <property type="molecule type" value="Genomic_DNA"/>
</dbReference>
<feature type="compositionally biased region" description="Basic and acidic residues" evidence="1">
    <location>
        <begin position="154"/>
        <end position="172"/>
    </location>
</feature>
<proteinExistence type="predicted"/>
<sequence>MMGGVTCPSAVAQSQSGSVCRPGIRLASSLGGASSGCRPAAPVKPGSMRRSRPRIDVPHSCEARLICRLSERAGDHLPLVSGSRSRRRWRWIRRGQDESRAEVATVAVFPTVGGLLRRHACANDHRLPRVTAAAFRPDVVQYEHDNQGENQWGPDRDQFCHRSALGDDREASGDGEGSGGGDGVMGGLWSSGSGLEKEERWRGGRRRAVALGAVVGVLALWCFDFGAQRELMWAKAEEEEEEELGRRDEEGSAGTPGSGPGLAATTTSFPTADRRDPADSELVRRLLERSRANKAKYDKERLDDYYRRNYLDYFKYIEGSIKRKKELTSTETGILKWLEENR</sequence>